<evidence type="ECO:0000256" key="7">
    <source>
        <dbReference type="SAM" id="MobiDB-lite"/>
    </source>
</evidence>
<dbReference type="OrthoDB" id="5477114at2"/>
<accession>A0A7W1X9J1</accession>
<dbReference type="InterPro" id="IPR027094">
    <property type="entry name" value="Mitofusin_fam"/>
</dbReference>
<feature type="region of interest" description="Disordered" evidence="7">
    <location>
        <begin position="297"/>
        <end position="318"/>
    </location>
</feature>
<dbReference type="PANTHER" id="PTHR10465:SF0">
    <property type="entry name" value="SARCALUMENIN"/>
    <property type="match status" value="1"/>
</dbReference>
<protein>
    <submittedName>
        <fullName evidence="9">Dynamin family protein</fullName>
    </submittedName>
</protein>
<dbReference type="GO" id="GO:0008053">
    <property type="term" value="P:mitochondrial fusion"/>
    <property type="evidence" value="ECO:0007669"/>
    <property type="project" value="TreeGrafter"/>
</dbReference>
<evidence type="ECO:0000313" key="9">
    <source>
        <dbReference type="EMBL" id="MBA4542590.1"/>
    </source>
</evidence>
<comment type="caution">
    <text evidence="9">The sequence shown here is derived from an EMBL/GenBank/DDBJ whole genome shotgun (WGS) entry which is preliminary data.</text>
</comment>
<keyword evidence="10" id="KW-1185">Reference proteome</keyword>
<feature type="region of interest" description="Disordered" evidence="7">
    <location>
        <begin position="561"/>
        <end position="587"/>
    </location>
</feature>
<evidence type="ECO:0000256" key="5">
    <source>
        <dbReference type="ARBA" id="ARBA00023136"/>
    </source>
</evidence>
<keyword evidence="5" id="KW-0472">Membrane</keyword>
<evidence type="ECO:0000313" key="10">
    <source>
        <dbReference type="Proteomes" id="UP000530514"/>
    </source>
</evidence>
<dbReference type="GO" id="GO:0003924">
    <property type="term" value="F:GTPase activity"/>
    <property type="evidence" value="ECO:0007669"/>
    <property type="project" value="InterPro"/>
</dbReference>
<proteinExistence type="predicted"/>
<dbReference type="SUPFAM" id="SSF52540">
    <property type="entry name" value="P-loop containing nucleoside triphosphate hydrolases"/>
    <property type="match status" value="2"/>
</dbReference>
<feature type="coiled-coil region" evidence="6">
    <location>
        <begin position="481"/>
        <end position="532"/>
    </location>
</feature>
<keyword evidence="2" id="KW-0547">Nucleotide-binding</keyword>
<reference evidence="9 10" key="1">
    <citation type="submission" date="2020-07" db="EMBL/GenBank/DDBJ databases">
        <authorList>
            <person name="Feng H."/>
        </authorList>
    </citation>
    <scope>NUCLEOTIDE SEQUENCE [LARGE SCALE GENOMIC DNA]</scope>
    <source>
        <strain evidence="10">s-11</strain>
    </source>
</reference>
<dbReference type="Gene3D" id="3.40.50.300">
    <property type="entry name" value="P-loop containing nucleotide triphosphate hydrolases"/>
    <property type="match status" value="2"/>
</dbReference>
<dbReference type="Pfam" id="PF00350">
    <property type="entry name" value="Dynamin_N"/>
    <property type="match status" value="2"/>
</dbReference>
<feature type="domain" description="Dynamin N-terminal" evidence="8">
    <location>
        <begin position="629"/>
        <end position="855"/>
    </location>
</feature>
<evidence type="ECO:0000256" key="6">
    <source>
        <dbReference type="SAM" id="Coils"/>
    </source>
</evidence>
<dbReference type="AlphaFoldDB" id="A0A7W1X9J1"/>
<sequence>MIETAHREWAQRLARLEREFERSGDEERRLKGIDLLRKTVQGEWSIAFCGHFSAGKSTLLNHLLGEDLLPTSPIPTSANVVKITAGENRVKLFLSDGRIHAYDGTYTDQELKDLCKNGEEILAVHIQRQTNRLPAKVALMDTPGIDSTDTAHERATRSSLHLADVIFYVMDYNHVQAEGNLEFIKQLIRRRKRVYLIINQIDKHREEELSFSVFCQNVQQSFADWGVNPEGVFYTSMRDPLHPHNQFAELKKRIGELIGRRFEQFDQTIRIEAEQLLKEHMQFLEERDREQLEKLAAKQVQPDGPEGSPEAEAQERRKEMVQLKEEKQSIERSFDQGLEAVLQNAYLMPYEVRALAEQYLETQLTSFKVGFFFSKGKTEKEKERRTLAFLEKLGQTVETQLDLHVKQYVVQFLKEHHLYTEDRGERIYSFRVHLDAPLLAQTIKPGAGFGGNYVLTYTDDLANKLKQFYRQAARSWFGSVKEELEQRFAERLQQLERRMRQLAEWENALSEIRRIKEEYRQAEERLLKLIRGDTEPGMVEIPREALEEQVVMRNERFLPQREEVTETNELPGERESGKGKERATAHRMDSVLAQVHAAEEQMKRIPGLTAIVRDLARKRERLERRQYTVALFGAFSAGKSSFANALIGKPVLPVSPHPTTATINRICPPTGRHPHGQAVITFKTGERLLDDLRQVYKLVQQEVRTLEGAVARIGTLLDEPAFQTGQKTALPFLQAVRDGFSTMKEHLGGTLTIKADAIEEFVARETKSCFVESVDLYYDSPLARQGITLVDTPGADSMHARHTDVAFQYIKSADALLYVTYYNHPFSKADREFLIQLGRVKDVFSLDKMFFIINAADLAASREELAQVEDYIRRQLSGYGIREPRLFSLSSLRALAEKAGGRQDPQMERFEQRFSSFILDELRVVSIRGLTEELRRGSRFLRHLLQTAEAGREAMEKRKGELADERDRVRRIIQNSRDQALAHALGQEVNELLYYVKQRLFYRYRDEFPEIFNPSVLRSDDGQIKQKLRACVLQMVDFMRRDLLQELRATSLRMERWLNDRQDAFMANLTNNCLAVNGEIPLVPERESSYPSPDFPEPLAELSLASFKKAISCFKNAKTFFEKNEKEKMREEMEQVLEPAIAAFLDEQKRLLTGYYLEEWQKKEAEWKEKAILDAEDYYDTLLGASSAPEDLDLYRETASGLAENIAKVERLLS</sequence>
<keyword evidence="4" id="KW-0342">GTP-binding</keyword>
<dbReference type="GO" id="GO:0005525">
    <property type="term" value="F:GTP binding"/>
    <property type="evidence" value="ECO:0007669"/>
    <property type="project" value="UniProtKB-KW"/>
</dbReference>
<name>A0A7W1X9J1_9BACL</name>
<evidence type="ECO:0000256" key="2">
    <source>
        <dbReference type="ARBA" id="ARBA00022741"/>
    </source>
</evidence>
<dbReference type="InterPro" id="IPR045063">
    <property type="entry name" value="Dynamin_N"/>
</dbReference>
<comment type="subcellular location">
    <subcellularLocation>
        <location evidence="1">Membrane</location>
    </subcellularLocation>
</comment>
<dbReference type="InterPro" id="IPR027417">
    <property type="entry name" value="P-loop_NTPase"/>
</dbReference>
<evidence type="ECO:0000256" key="1">
    <source>
        <dbReference type="ARBA" id="ARBA00004370"/>
    </source>
</evidence>
<keyword evidence="6" id="KW-0175">Coiled coil</keyword>
<keyword evidence="3" id="KW-0378">Hydrolase</keyword>
<organism evidence="9 10">
    <name type="scientific">Thermoactinomyces daqus</name>
    <dbReference type="NCBI Taxonomy" id="1329516"/>
    <lineage>
        <taxon>Bacteria</taxon>
        <taxon>Bacillati</taxon>
        <taxon>Bacillota</taxon>
        <taxon>Bacilli</taxon>
        <taxon>Bacillales</taxon>
        <taxon>Thermoactinomycetaceae</taxon>
        <taxon>Thermoactinomyces</taxon>
    </lineage>
</organism>
<dbReference type="RefSeq" id="WP_052154054.1">
    <property type="nucleotide sequence ID" value="NZ_JACEIP010000007.1"/>
</dbReference>
<evidence type="ECO:0000256" key="3">
    <source>
        <dbReference type="ARBA" id="ARBA00022801"/>
    </source>
</evidence>
<gene>
    <name evidence="9" type="ORF">H1164_06680</name>
</gene>
<feature type="domain" description="Dynamin N-terminal" evidence="8">
    <location>
        <begin position="46"/>
        <end position="200"/>
    </location>
</feature>
<dbReference type="EMBL" id="JACEIP010000007">
    <property type="protein sequence ID" value="MBA4542590.1"/>
    <property type="molecule type" value="Genomic_DNA"/>
</dbReference>
<dbReference type="CDD" id="cd09912">
    <property type="entry name" value="DLP_2"/>
    <property type="match status" value="2"/>
</dbReference>
<dbReference type="GO" id="GO:0016020">
    <property type="term" value="C:membrane"/>
    <property type="evidence" value="ECO:0007669"/>
    <property type="project" value="UniProtKB-SubCell"/>
</dbReference>
<feature type="compositionally biased region" description="Basic and acidic residues" evidence="7">
    <location>
        <begin position="571"/>
        <end position="587"/>
    </location>
</feature>
<evidence type="ECO:0000259" key="8">
    <source>
        <dbReference type="Pfam" id="PF00350"/>
    </source>
</evidence>
<dbReference type="PANTHER" id="PTHR10465">
    <property type="entry name" value="TRANSMEMBRANE GTPASE FZO1"/>
    <property type="match status" value="1"/>
</dbReference>
<evidence type="ECO:0000256" key="4">
    <source>
        <dbReference type="ARBA" id="ARBA00023134"/>
    </source>
</evidence>
<dbReference type="Proteomes" id="UP000530514">
    <property type="component" value="Unassembled WGS sequence"/>
</dbReference>